<name>A0A136III1_9PEZI</name>
<protein>
    <submittedName>
        <fullName evidence="1">Uncharacterized protein</fullName>
    </submittedName>
</protein>
<gene>
    <name evidence="1" type="ORF">Micbo1qcDRAFT_111962</name>
</gene>
<feature type="non-terminal residue" evidence="1">
    <location>
        <position position="1"/>
    </location>
</feature>
<reference evidence="2" key="1">
    <citation type="submission" date="2016-02" db="EMBL/GenBank/DDBJ databases">
        <title>Draft genome sequence of Microdochium bolleyi, a fungal endophyte of beachgrass.</title>
        <authorList>
            <consortium name="DOE Joint Genome Institute"/>
            <person name="David A.S."/>
            <person name="May G."/>
            <person name="Haridas S."/>
            <person name="Lim J."/>
            <person name="Wang M."/>
            <person name="Labutti K."/>
            <person name="Lipzen A."/>
            <person name="Barry K."/>
            <person name="Grigoriev I.V."/>
        </authorList>
    </citation>
    <scope>NUCLEOTIDE SEQUENCE [LARGE SCALE GENOMIC DNA]</scope>
    <source>
        <strain evidence="2">J235TASD1</strain>
    </source>
</reference>
<dbReference type="AlphaFoldDB" id="A0A136III1"/>
<dbReference type="Proteomes" id="UP000070501">
    <property type="component" value="Unassembled WGS sequence"/>
</dbReference>
<evidence type="ECO:0000313" key="1">
    <source>
        <dbReference type="EMBL" id="KXJ84770.1"/>
    </source>
</evidence>
<proteinExistence type="predicted"/>
<evidence type="ECO:0000313" key="2">
    <source>
        <dbReference type="Proteomes" id="UP000070501"/>
    </source>
</evidence>
<accession>A0A136III1</accession>
<sequence>PGNIGFVREYLLNQHRLVAPSKFSETNFEDFRYNNSTRSEATVMRKIIPNIAGNPVGVLNESQVAFTNLASIMKDTAACPNPDWFDGAHPDAPDQAVKLELDSVIIPTKKAGVPVAPNSFLEAKSTGGSHEVAEGQAVLDGAYGALSMFALKNY</sequence>
<feature type="non-terminal residue" evidence="1">
    <location>
        <position position="154"/>
    </location>
</feature>
<dbReference type="OrthoDB" id="5336565at2759"/>
<dbReference type="EMBL" id="KQ964334">
    <property type="protein sequence ID" value="KXJ84770.1"/>
    <property type="molecule type" value="Genomic_DNA"/>
</dbReference>
<dbReference type="InParanoid" id="A0A136III1"/>
<keyword evidence="2" id="KW-1185">Reference proteome</keyword>
<organism evidence="1 2">
    <name type="scientific">Microdochium bolleyi</name>
    <dbReference type="NCBI Taxonomy" id="196109"/>
    <lineage>
        <taxon>Eukaryota</taxon>
        <taxon>Fungi</taxon>
        <taxon>Dikarya</taxon>
        <taxon>Ascomycota</taxon>
        <taxon>Pezizomycotina</taxon>
        <taxon>Sordariomycetes</taxon>
        <taxon>Xylariomycetidae</taxon>
        <taxon>Xylariales</taxon>
        <taxon>Microdochiaceae</taxon>
        <taxon>Microdochium</taxon>
    </lineage>
</organism>
<dbReference type="STRING" id="196109.A0A136III1"/>